<dbReference type="SUPFAM" id="SSF52200">
    <property type="entry name" value="Toll/Interleukin receptor TIR domain"/>
    <property type="match status" value="1"/>
</dbReference>
<accession>A0ABU9J2G2</accession>
<reference evidence="2 3" key="1">
    <citation type="submission" date="2024-04" db="EMBL/GenBank/DDBJ databases">
        <title>Draft genome sequence of Pseudoxanthomonas putridarboris WD12.</title>
        <authorList>
            <person name="Oh J."/>
        </authorList>
    </citation>
    <scope>NUCLEOTIDE SEQUENCE [LARGE SCALE GENOMIC DNA]</scope>
    <source>
        <strain evidence="2 3">WD12</strain>
    </source>
</reference>
<dbReference type="RefSeq" id="WP_341726112.1">
    <property type="nucleotide sequence ID" value="NZ_JBBWWT010000004.1"/>
</dbReference>
<dbReference type="PROSITE" id="PS50104">
    <property type="entry name" value="TIR"/>
    <property type="match status" value="1"/>
</dbReference>
<dbReference type="SMART" id="SM00255">
    <property type="entry name" value="TIR"/>
    <property type="match status" value="1"/>
</dbReference>
<evidence type="ECO:0000313" key="3">
    <source>
        <dbReference type="Proteomes" id="UP001459204"/>
    </source>
</evidence>
<feature type="domain" description="TIR" evidence="1">
    <location>
        <begin position="1"/>
        <end position="142"/>
    </location>
</feature>
<keyword evidence="2" id="KW-0675">Receptor</keyword>
<sequence length="324" mass="36148">MPTVFFSYSHADEDLRDQLEKQLAMLKRQGVIETWHDRRIGAGQELGQVIDDHINTDDIILLLVSPDFIASDYCYDIEMKRAMERHDAGEAIVIPVILRACDWHHAPFGKLLGTPKDGKPVTQWPDRDEALLHVARAVRNAAGRLSGSKAPAAIGPPPSQAAITAGDVTPSRPGPRSSNLRLSKTFTQRDKDQFKADTFEYIARYFENSLAELEARNPGYQGTFRRVDANRFFATIYKDGKDVARATVYLGGMLSGINYLQGETTSSNSSNESLSVDADDQMLFLTSMGMSSFGREREQKLTQEGAAEILWGLVIDPLQQRHSW</sequence>
<name>A0ABU9J2G2_9GAMM</name>
<comment type="caution">
    <text evidence="2">The sequence shown here is derived from an EMBL/GenBank/DDBJ whole genome shotgun (WGS) entry which is preliminary data.</text>
</comment>
<proteinExistence type="predicted"/>
<dbReference type="Proteomes" id="UP001459204">
    <property type="component" value="Unassembled WGS sequence"/>
</dbReference>
<dbReference type="Gene3D" id="3.40.50.10140">
    <property type="entry name" value="Toll/interleukin-1 receptor homology (TIR) domain"/>
    <property type="match status" value="1"/>
</dbReference>
<protein>
    <submittedName>
        <fullName evidence="2">Toll/interleukin-1 receptor domain-containing protein</fullName>
    </submittedName>
</protein>
<gene>
    <name evidence="2" type="ORF">AAD027_11210</name>
</gene>
<dbReference type="InterPro" id="IPR035897">
    <property type="entry name" value="Toll_tir_struct_dom_sf"/>
</dbReference>
<evidence type="ECO:0000313" key="2">
    <source>
        <dbReference type="EMBL" id="MEL1264933.1"/>
    </source>
</evidence>
<dbReference type="Pfam" id="PF13676">
    <property type="entry name" value="TIR_2"/>
    <property type="match status" value="1"/>
</dbReference>
<dbReference type="EMBL" id="JBBWWT010000004">
    <property type="protein sequence ID" value="MEL1264933.1"/>
    <property type="molecule type" value="Genomic_DNA"/>
</dbReference>
<keyword evidence="3" id="KW-1185">Reference proteome</keyword>
<dbReference type="InterPro" id="IPR000157">
    <property type="entry name" value="TIR_dom"/>
</dbReference>
<organism evidence="2 3">
    <name type="scientific">Pseudoxanthomonas putridarboris</name>
    <dbReference type="NCBI Taxonomy" id="752605"/>
    <lineage>
        <taxon>Bacteria</taxon>
        <taxon>Pseudomonadati</taxon>
        <taxon>Pseudomonadota</taxon>
        <taxon>Gammaproteobacteria</taxon>
        <taxon>Lysobacterales</taxon>
        <taxon>Lysobacteraceae</taxon>
        <taxon>Pseudoxanthomonas</taxon>
    </lineage>
</organism>
<evidence type="ECO:0000259" key="1">
    <source>
        <dbReference type="PROSITE" id="PS50104"/>
    </source>
</evidence>